<name>A0A9P8FLM4_AURME</name>
<reference evidence="3" key="2">
    <citation type="submission" date="2021-08" db="EMBL/GenBank/DDBJ databases">
        <authorList>
            <person name="Gostincar C."/>
            <person name="Sun X."/>
            <person name="Song Z."/>
            <person name="Gunde-Cimerman N."/>
        </authorList>
    </citation>
    <scope>NUCLEOTIDE SEQUENCE</scope>
    <source>
        <strain evidence="3">EXF-9298</strain>
    </source>
</reference>
<proteinExistence type="predicted"/>
<feature type="region of interest" description="Disordered" evidence="2">
    <location>
        <begin position="37"/>
        <end position="58"/>
    </location>
</feature>
<gene>
    <name evidence="3" type="ORF">KCU98_g11522</name>
</gene>
<evidence type="ECO:0000313" key="4">
    <source>
        <dbReference type="Proteomes" id="UP000729357"/>
    </source>
</evidence>
<evidence type="ECO:0000313" key="3">
    <source>
        <dbReference type="EMBL" id="KAG9975167.1"/>
    </source>
</evidence>
<sequence length="216" mass="24823">MHVFSLRRSTLQPRLFQQACRLASTTTTRRIIARQRRIAAQQPTPLPRSRSAPQDEEEEAIRWFEQDVDTGATRRIAGNPEELEAAELRQKIAALEKELAEYQNEESDEDMLAALEPEDRAKVEKALRERKQHEADVTDGLNVSLDMPPLTVPLLKKFNTSLREAALHPNSVSKRKDLWRWYGRARYSIPALSSMIPTKAWQLLWDIQSVESPTNP</sequence>
<organism evidence="3 4">
    <name type="scientific">Aureobasidium melanogenum</name>
    <name type="common">Aureobasidium pullulans var. melanogenum</name>
    <dbReference type="NCBI Taxonomy" id="46634"/>
    <lineage>
        <taxon>Eukaryota</taxon>
        <taxon>Fungi</taxon>
        <taxon>Dikarya</taxon>
        <taxon>Ascomycota</taxon>
        <taxon>Pezizomycotina</taxon>
        <taxon>Dothideomycetes</taxon>
        <taxon>Dothideomycetidae</taxon>
        <taxon>Dothideales</taxon>
        <taxon>Saccotheciaceae</taxon>
        <taxon>Aureobasidium</taxon>
    </lineage>
</organism>
<keyword evidence="4" id="KW-1185">Reference proteome</keyword>
<feature type="coiled-coil region" evidence="1">
    <location>
        <begin position="85"/>
        <end position="112"/>
    </location>
</feature>
<keyword evidence="1" id="KW-0175">Coiled coil</keyword>
<dbReference type="AlphaFoldDB" id="A0A9P8FLM4"/>
<dbReference type="EMBL" id="JAHFXS010001861">
    <property type="protein sequence ID" value="KAG9975167.1"/>
    <property type="molecule type" value="Genomic_DNA"/>
</dbReference>
<evidence type="ECO:0000256" key="1">
    <source>
        <dbReference type="SAM" id="Coils"/>
    </source>
</evidence>
<dbReference type="Proteomes" id="UP000729357">
    <property type="component" value="Unassembled WGS sequence"/>
</dbReference>
<protein>
    <submittedName>
        <fullName evidence="3">Uncharacterized protein</fullName>
    </submittedName>
</protein>
<feature type="non-terminal residue" evidence="3">
    <location>
        <position position="216"/>
    </location>
</feature>
<comment type="caution">
    <text evidence="3">The sequence shown here is derived from an EMBL/GenBank/DDBJ whole genome shotgun (WGS) entry which is preliminary data.</text>
</comment>
<accession>A0A9P8FLM4</accession>
<evidence type="ECO:0000256" key="2">
    <source>
        <dbReference type="SAM" id="MobiDB-lite"/>
    </source>
</evidence>
<reference evidence="3" key="1">
    <citation type="journal article" date="2021" name="J Fungi (Basel)">
        <title>Virulence traits and population genomics of the black yeast Aureobasidium melanogenum.</title>
        <authorList>
            <person name="Cernosa A."/>
            <person name="Sun X."/>
            <person name="Gostincar C."/>
            <person name="Fang C."/>
            <person name="Gunde-Cimerman N."/>
            <person name="Song Z."/>
        </authorList>
    </citation>
    <scope>NUCLEOTIDE SEQUENCE</scope>
    <source>
        <strain evidence="3">EXF-9298</strain>
    </source>
</reference>